<dbReference type="Pfam" id="PF02424">
    <property type="entry name" value="ApbE"/>
    <property type="match status" value="1"/>
</dbReference>
<gene>
    <name evidence="13" type="ordered locus">G5S_0797</name>
</gene>
<evidence type="ECO:0000256" key="6">
    <source>
        <dbReference type="ARBA" id="ARBA00022827"/>
    </source>
</evidence>
<dbReference type="EC" id="2.7.1.180" evidence="1 10"/>
<sequence length="313" mass="34999">MARISKILFLGILLVLCPSCSTKTTTLEGIQMTIPYRIVLAKSLSSKEKTQLHKQILAVFHTIDTTYNNWNPDSEISKINRAPAHLPLQLSIELSEFLKQVDTLYTLSHGRFDPTLGALKTLWLLHLKQHTTPQEELWKASIKETGWDKLKIDFQTHTLTKTSSLHLDLCGIVKGYAVDRLLETCQKFCKNAYVEWGGEIKTSGKHPSGRVWQVFSEATSSIIQLENCAIATSGSSCQHWCVEGKVYTHILNPYTGKPLEEREHPLQAVSVVHPNCAYADALATVLMTFSSKEEALAWAKIQGICAYINDSAS</sequence>
<dbReference type="Proteomes" id="UP000008305">
    <property type="component" value="Chromosome"/>
</dbReference>
<keyword evidence="3 10" id="KW-0285">Flavoprotein</keyword>
<keyword evidence="7 10" id="KW-0460">Magnesium</keyword>
<evidence type="ECO:0000256" key="1">
    <source>
        <dbReference type="ARBA" id="ARBA00011955"/>
    </source>
</evidence>
<proteinExistence type="inferred from homology"/>
<evidence type="ECO:0000256" key="10">
    <source>
        <dbReference type="PIRNR" id="PIRNR006268"/>
    </source>
</evidence>
<protein>
    <recommendedName>
        <fullName evidence="2 10">FAD:protein FMN transferase</fullName>
        <ecNumber evidence="1 10">2.7.1.180</ecNumber>
    </recommendedName>
    <alternativeName>
        <fullName evidence="8 10">Flavin transferase</fullName>
    </alternativeName>
</protein>
<evidence type="ECO:0000256" key="2">
    <source>
        <dbReference type="ARBA" id="ARBA00016337"/>
    </source>
</evidence>
<feature type="binding site" evidence="11">
    <location>
        <position position="284"/>
    </location>
    <ligand>
        <name>Mg(2+)</name>
        <dbReference type="ChEBI" id="CHEBI:18420"/>
    </ligand>
</feature>
<evidence type="ECO:0000256" key="4">
    <source>
        <dbReference type="ARBA" id="ARBA00022679"/>
    </source>
</evidence>
<comment type="similarity">
    <text evidence="10">Belongs to the ApbE family.</text>
</comment>
<feature type="chain" id="PRO_5041265377" description="FAD:protein FMN transferase" evidence="12">
    <location>
        <begin position="24"/>
        <end position="313"/>
    </location>
</feature>
<dbReference type="EMBL" id="CP002608">
    <property type="protein sequence ID" value="AEB41741.1"/>
    <property type="molecule type" value="Genomic_DNA"/>
</dbReference>
<keyword evidence="12" id="KW-0732">Signal</keyword>
<accession>A0AA34RDI2</accession>
<evidence type="ECO:0000256" key="5">
    <source>
        <dbReference type="ARBA" id="ARBA00022723"/>
    </source>
</evidence>
<dbReference type="GO" id="GO:0046872">
    <property type="term" value="F:metal ion binding"/>
    <property type="evidence" value="ECO:0007669"/>
    <property type="project" value="UniProtKB-UniRule"/>
</dbReference>
<dbReference type="Gene3D" id="3.10.520.10">
    <property type="entry name" value="ApbE-like domains"/>
    <property type="match status" value="1"/>
</dbReference>
<dbReference type="GO" id="GO:0016740">
    <property type="term" value="F:transferase activity"/>
    <property type="evidence" value="ECO:0007669"/>
    <property type="project" value="UniProtKB-UniRule"/>
</dbReference>
<keyword evidence="14" id="KW-1185">Reference proteome</keyword>
<reference evidence="13 14" key="1">
    <citation type="journal article" date="2011" name="J. Bacteriol.">
        <title>Genome sequence of the obligate intracellular animal pathogen Chlamydia pecorum E58.</title>
        <authorList>
            <person name="Mojica S."/>
            <person name="Huot Creasy H."/>
            <person name="Daugherty S."/>
            <person name="Read T.D."/>
            <person name="Kim T."/>
            <person name="Kaltenboeck B."/>
            <person name="Bavoil P."/>
            <person name="Myers G.S."/>
        </authorList>
    </citation>
    <scope>NUCLEOTIDE SEQUENCE [LARGE SCALE GENOMIC DNA]</scope>
    <source>
        <strain evidence="13 14">E58</strain>
    </source>
</reference>
<dbReference type="KEGG" id="cpm:G5S_0797"/>
<keyword evidence="5 10" id="KW-0479">Metal-binding</keyword>
<evidence type="ECO:0000256" key="8">
    <source>
        <dbReference type="ARBA" id="ARBA00031306"/>
    </source>
</evidence>
<evidence type="ECO:0000313" key="13">
    <source>
        <dbReference type="EMBL" id="AEB41741.1"/>
    </source>
</evidence>
<keyword evidence="4 10" id="KW-0808">Transferase</keyword>
<dbReference type="PANTHER" id="PTHR30040:SF2">
    <property type="entry name" value="FAD:PROTEIN FMN TRANSFERASE"/>
    <property type="match status" value="1"/>
</dbReference>
<evidence type="ECO:0000256" key="11">
    <source>
        <dbReference type="PIRSR" id="PIRSR006268-2"/>
    </source>
</evidence>
<keyword evidence="13" id="KW-0449">Lipoprotein</keyword>
<feature type="binding site" evidence="11">
    <location>
        <position position="280"/>
    </location>
    <ligand>
        <name>Mg(2+)</name>
        <dbReference type="ChEBI" id="CHEBI:18420"/>
    </ligand>
</feature>
<name>A0AA34RDI2_CHLPE</name>
<evidence type="ECO:0000256" key="7">
    <source>
        <dbReference type="ARBA" id="ARBA00022842"/>
    </source>
</evidence>
<dbReference type="SUPFAM" id="SSF143631">
    <property type="entry name" value="ApbE-like"/>
    <property type="match status" value="1"/>
</dbReference>
<dbReference type="AlphaFoldDB" id="A0AA34RDI2"/>
<evidence type="ECO:0000256" key="9">
    <source>
        <dbReference type="ARBA" id="ARBA00048540"/>
    </source>
</evidence>
<feature type="signal peptide" evidence="12">
    <location>
        <begin position="1"/>
        <end position="23"/>
    </location>
</feature>
<dbReference type="InterPro" id="IPR003374">
    <property type="entry name" value="ApbE-like_sf"/>
</dbReference>
<evidence type="ECO:0000256" key="12">
    <source>
        <dbReference type="SAM" id="SignalP"/>
    </source>
</evidence>
<dbReference type="PANTHER" id="PTHR30040">
    <property type="entry name" value="THIAMINE BIOSYNTHESIS LIPOPROTEIN APBE"/>
    <property type="match status" value="1"/>
</dbReference>
<organism evidence="13 14">
    <name type="scientific">Chlamydia pecorum (strain ATCC VR-628 / DSM 29919 / E58)</name>
    <name type="common">Chlamydophila pecorum</name>
    <dbReference type="NCBI Taxonomy" id="331635"/>
    <lineage>
        <taxon>Bacteria</taxon>
        <taxon>Pseudomonadati</taxon>
        <taxon>Chlamydiota</taxon>
        <taxon>Chlamydiia</taxon>
        <taxon>Chlamydiales</taxon>
        <taxon>Chlamydiaceae</taxon>
        <taxon>Chlamydia/Chlamydophila group</taxon>
        <taxon>Chlamydia</taxon>
    </lineage>
</organism>
<comment type="cofactor">
    <cofactor evidence="11">
        <name>Mg(2+)</name>
        <dbReference type="ChEBI" id="CHEBI:18420"/>
    </cofactor>
    <cofactor evidence="11">
        <name>Mn(2+)</name>
        <dbReference type="ChEBI" id="CHEBI:29035"/>
    </cofactor>
    <text evidence="11">Magnesium. Can also use manganese.</text>
</comment>
<dbReference type="PIRSF" id="PIRSF006268">
    <property type="entry name" value="ApbE"/>
    <property type="match status" value="1"/>
</dbReference>
<evidence type="ECO:0000256" key="3">
    <source>
        <dbReference type="ARBA" id="ARBA00022630"/>
    </source>
</evidence>
<evidence type="ECO:0000313" key="14">
    <source>
        <dbReference type="Proteomes" id="UP000008305"/>
    </source>
</evidence>
<comment type="catalytic activity">
    <reaction evidence="9 10">
        <text>L-threonyl-[protein] + FAD = FMN-L-threonyl-[protein] + AMP + H(+)</text>
        <dbReference type="Rhea" id="RHEA:36847"/>
        <dbReference type="Rhea" id="RHEA-COMP:11060"/>
        <dbReference type="Rhea" id="RHEA-COMP:11061"/>
        <dbReference type="ChEBI" id="CHEBI:15378"/>
        <dbReference type="ChEBI" id="CHEBI:30013"/>
        <dbReference type="ChEBI" id="CHEBI:57692"/>
        <dbReference type="ChEBI" id="CHEBI:74257"/>
        <dbReference type="ChEBI" id="CHEBI:456215"/>
        <dbReference type="EC" id="2.7.1.180"/>
    </reaction>
</comment>
<dbReference type="InterPro" id="IPR024932">
    <property type="entry name" value="ApbE"/>
</dbReference>
<feature type="binding site" evidence="11">
    <location>
        <position position="171"/>
    </location>
    <ligand>
        <name>Mg(2+)</name>
        <dbReference type="ChEBI" id="CHEBI:18420"/>
    </ligand>
</feature>
<keyword evidence="6 10" id="KW-0274">FAD</keyword>